<accession>W9J4R9</accession>
<dbReference type="AlphaFoldDB" id="W9J4R9"/>
<dbReference type="EMBL" id="JH717839">
    <property type="protein sequence ID" value="EWZ00586.1"/>
    <property type="molecule type" value="Genomic_DNA"/>
</dbReference>
<feature type="domain" description="DUF6546" evidence="2">
    <location>
        <begin position="298"/>
        <end position="504"/>
    </location>
</feature>
<keyword evidence="1" id="KW-0732">Signal</keyword>
<protein>
    <recommendedName>
        <fullName evidence="2">DUF6546 domain-containing protein</fullName>
    </recommendedName>
</protein>
<name>W9J4R9_FUSOX</name>
<sequence>MRLTSCFLIYYLLIMANQTTQQHRMRLRSSGCLRWSYLPQEIRRNILDTIVDQRNPRWSTLASVSKEWQSVIGTRNMAKLNLRPSCLEDFEQAVVRQRDLVRHIYLNVELTEYKCTLCKNKFAVTIAEKNNRLMSKVVTKLLTILSTWNTTGPLMLELNASSASDSKHWFKNFRFNDEHDAPYSRDSVIPMEGMHSDWHDPKHGWENGVRVKPPPISANKRLFGLINLNGPPYSILNVNAVTRFMIRRQFRHRLSPREFASLLSKFSRLTDLVYEPWPQKYTDSYRYPWDPALIDMHLPRTLKRVILFQDFKQYLTENIRQDLDHSYYAILPIHWSKFNLTGNAKSIAQTSLRLNELAVSFFIDALNFFKACEEEWTWDYLQSLSLTSSLLLQNIKEQKGRIDSLLITAAKFLLRMPNLTTMALWSGGTGKACAFIYTRTKHYAHVTWRGTWDLEISRQVLEAWEGVAKLHSVELRVRHEHLQEIIRSHGDAIFHLNLPCQVIEPTSLWQIRMEDA</sequence>
<feature type="chain" id="PRO_5004926628" description="DUF6546 domain-containing protein" evidence="1">
    <location>
        <begin position="23"/>
        <end position="516"/>
    </location>
</feature>
<gene>
    <name evidence="3" type="ORF">FOYG_00417</name>
</gene>
<dbReference type="Pfam" id="PF20183">
    <property type="entry name" value="DUF6546"/>
    <property type="match status" value="1"/>
</dbReference>
<dbReference type="OrthoDB" id="3728558at2759"/>
<evidence type="ECO:0000256" key="1">
    <source>
        <dbReference type="SAM" id="SignalP"/>
    </source>
</evidence>
<feature type="signal peptide" evidence="1">
    <location>
        <begin position="1"/>
        <end position="22"/>
    </location>
</feature>
<organism evidence="3 4">
    <name type="scientific">Fusarium oxysporum NRRL 32931</name>
    <dbReference type="NCBI Taxonomy" id="660029"/>
    <lineage>
        <taxon>Eukaryota</taxon>
        <taxon>Fungi</taxon>
        <taxon>Dikarya</taxon>
        <taxon>Ascomycota</taxon>
        <taxon>Pezizomycotina</taxon>
        <taxon>Sordariomycetes</taxon>
        <taxon>Hypocreomycetidae</taxon>
        <taxon>Hypocreales</taxon>
        <taxon>Nectriaceae</taxon>
        <taxon>Fusarium</taxon>
        <taxon>Fusarium oxysporum species complex</taxon>
    </lineage>
</organism>
<dbReference type="InterPro" id="IPR046676">
    <property type="entry name" value="DUF6546"/>
</dbReference>
<dbReference type="Proteomes" id="UP000030753">
    <property type="component" value="Unassembled WGS sequence"/>
</dbReference>
<proteinExistence type="predicted"/>
<evidence type="ECO:0000259" key="2">
    <source>
        <dbReference type="Pfam" id="PF20183"/>
    </source>
</evidence>
<reference evidence="3 4" key="1">
    <citation type="submission" date="2011-06" db="EMBL/GenBank/DDBJ databases">
        <title>The Genome Sequence of Fusarium oxysporum FOSC 3-a.</title>
        <authorList>
            <consortium name="The Broad Institute Genome Sequencing Platform"/>
            <person name="Ma L.-J."/>
            <person name="Gale L.R."/>
            <person name="Schwartz D.C."/>
            <person name="Zhou S."/>
            <person name="Corby-Kistler H."/>
            <person name="Young S.K."/>
            <person name="Zeng Q."/>
            <person name="Gargeya S."/>
            <person name="Fitzgerald M."/>
            <person name="Haas B."/>
            <person name="Abouelleil A."/>
            <person name="Alvarado L."/>
            <person name="Arachchi H.M."/>
            <person name="Berlin A."/>
            <person name="Brown A."/>
            <person name="Chapman S.B."/>
            <person name="Chen Z."/>
            <person name="Dunbar C."/>
            <person name="Freedman E."/>
            <person name="Gearin G."/>
            <person name="Gellesch M."/>
            <person name="Goldberg J."/>
            <person name="Griggs A."/>
            <person name="Gujja S."/>
            <person name="Heiman D."/>
            <person name="Howarth C."/>
            <person name="Larson L."/>
            <person name="Lui A."/>
            <person name="MacDonald P.J.P."/>
            <person name="Mehta T."/>
            <person name="Montmayeur A."/>
            <person name="Murphy C."/>
            <person name="Neiman D."/>
            <person name="Pearson M."/>
            <person name="Priest M."/>
            <person name="Roberts A."/>
            <person name="Saif S."/>
            <person name="Shea T."/>
            <person name="Shenoy N."/>
            <person name="Sisk P."/>
            <person name="Stolte C."/>
            <person name="Sykes S."/>
            <person name="Wortman J."/>
            <person name="Nusbaum C."/>
            <person name="Birren B."/>
        </authorList>
    </citation>
    <scope>NUCLEOTIDE SEQUENCE [LARGE SCALE GENOMIC DNA]</scope>
    <source>
        <strain evidence="4">FOSC 3-a</strain>
    </source>
</reference>
<evidence type="ECO:0000313" key="3">
    <source>
        <dbReference type="EMBL" id="EWZ00586.1"/>
    </source>
</evidence>
<dbReference type="HOGENOM" id="CLU_023464_1_0_1"/>
<evidence type="ECO:0000313" key="4">
    <source>
        <dbReference type="Proteomes" id="UP000030753"/>
    </source>
</evidence>